<dbReference type="PANTHER" id="PTHR13355">
    <property type="entry name" value="GLUCOSAMINE 6-PHOSPHATE N-ACETYLTRANSFERASE"/>
    <property type="match status" value="1"/>
</dbReference>
<accession>A0A2R8C2U3</accession>
<keyword evidence="3" id="KW-1185">Reference proteome</keyword>
<feature type="domain" description="N-acetyltransferase" evidence="1">
    <location>
        <begin position="1"/>
        <end position="141"/>
    </location>
</feature>
<dbReference type="GO" id="GO:0004343">
    <property type="term" value="F:glucosamine 6-phosphate N-acetyltransferase activity"/>
    <property type="evidence" value="ECO:0007669"/>
    <property type="project" value="TreeGrafter"/>
</dbReference>
<dbReference type="SUPFAM" id="SSF55729">
    <property type="entry name" value="Acyl-CoA N-acyltransferases (Nat)"/>
    <property type="match status" value="1"/>
</dbReference>
<dbReference type="PROSITE" id="PS51186">
    <property type="entry name" value="GNAT"/>
    <property type="match status" value="1"/>
</dbReference>
<proteinExistence type="predicted"/>
<dbReference type="Pfam" id="PF13673">
    <property type="entry name" value="Acetyltransf_10"/>
    <property type="match status" value="1"/>
</dbReference>
<evidence type="ECO:0000259" key="1">
    <source>
        <dbReference type="PROSITE" id="PS51186"/>
    </source>
</evidence>
<name>A0A2R8C2U3_9RHOB</name>
<dbReference type="CDD" id="cd04301">
    <property type="entry name" value="NAT_SF"/>
    <property type="match status" value="1"/>
</dbReference>
<keyword evidence="2" id="KW-0012">Acyltransferase</keyword>
<dbReference type="InterPro" id="IPR000182">
    <property type="entry name" value="GNAT_dom"/>
</dbReference>
<dbReference type="EC" id="2.3.1.-" evidence="2"/>
<evidence type="ECO:0000313" key="2">
    <source>
        <dbReference type="EMBL" id="SPJ26741.1"/>
    </source>
</evidence>
<dbReference type="OrthoDB" id="9796171at2"/>
<protein>
    <submittedName>
        <fullName evidence="2">Acetyltransferase</fullName>
        <ecNumber evidence="2">2.3.1.-</ecNumber>
    </submittedName>
</protein>
<organism evidence="2 3">
    <name type="scientific">Falsiruegeria mediterranea M17</name>
    <dbReference type="NCBI Taxonomy" id="1200281"/>
    <lineage>
        <taxon>Bacteria</taxon>
        <taxon>Pseudomonadati</taxon>
        <taxon>Pseudomonadota</taxon>
        <taxon>Alphaproteobacteria</taxon>
        <taxon>Rhodobacterales</taxon>
        <taxon>Roseobacteraceae</taxon>
        <taxon>Falsiruegeria</taxon>
    </lineage>
</organism>
<keyword evidence="2" id="KW-0808">Transferase</keyword>
<dbReference type="Gene3D" id="3.40.630.30">
    <property type="match status" value="1"/>
</dbReference>
<dbReference type="EMBL" id="ONZG01000001">
    <property type="protein sequence ID" value="SPJ26741.1"/>
    <property type="molecule type" value="Genomic_DNA"/>
</dbReference>
<reference evidence="3" key="1">
    <citation type="submission" date="2018-03" db="EMBL/GenBank/DDBJ databases">
        <authorList>
            <person name="Rodrigo-Torres L."/>
            <person name="Arahal R. D."/>
            <person name="Lucena T."/>
        </authorList>
    </citation>
    <scope>NUCLEOTIDE SEQUENCE [LARGE SCALE GENOMIC DNA]</scope>
    <source>
        <strain evidence="3">CECT 7615</strain>
    </source>
</reference>
<evidence type="ECO:0000313" key="3">
    <source>
        <dbReference type="Proteomes" id="UP000244898"/>
    </source>
</evidence>
<dbReference type="PANTHER" id="PTHR13355:SF11">
    <property type="entry name" value="GLUCOSAMINE 6-PHOSPHATE N-ACETYLTRANSFERASE"/>
    <property type="match status" value="1"/>
</dbReference>
<dbReference type="InterPro" id="IPR016181">
    <property type="entry name" value="Acyl_CoA_acyltransferase"/>
</dbReference>
<dbReference type="RefSeq" id="WP_108785058.1">
    <property type="nucleotide sequence ID" value="NZ_ONZG01000001.1"/>
</dbReference>
<dbReference type="AlphaFoldDB" id="A0A2R8C2U3"/>
<sequence>MTLKIEVTDDRDTCFALRHTVFVEEQGVPIEEEIDQLDKVATHILATADGVPTGAARIVFDAETAKIGRVCVLPKGRGTGMGVALIQKGVEIARAKPGVTKVKLGAQIHALGFYEKLGFQAYGPVYDDAGIDHRDMVLELA</sequence>
<gene>
    <name evidence="2" type="ORF">TRM7615_00209</name>
</gene>
<dbReference type="InterPro" id="IPR039143">
    <property type="entry name" value="GNPNAT1-like"/>
</dbReference>
<dbReference type="Proteomes" id="UP000244898">
    <property type="component" value="Unassembled WGS sequence"/>
</dbReference>